<dbReference type="SUPFAM" id="SSF49899">
    <property type="entry name" value="Concanavalin A-like lectins/glucanases"/>
    <property type="match status" value="1"/>
</dbReference>
<dbReference type="InterPro" id="IPR041542">
    <property type="entry name" value="GH43_C2"/>
</dbReference>
<evidence type="ECO:0000256" key="1">
    <source>
        <dbReference type="ARBA" id="ARBA00009865"/>
    </source>
</evidence>
<accession>A0A7W9WYV6</accession>
<dbReference type="AlphaFoldDB" id="A0A7W9WYV6"/>
<dbReference type="Gene3D" id="3.40.50.1820">
    <property type="entry name" value="alpha/beta hydrolase"/>
    <property type="match status" value="1"/>
</dbReference>
<evidence type="ECO:0000256" key="4">
    <source>
        <dbReference type="PIRSR" id="PIRSR606710-1"/>
    </source>
</evidence>
<dbReference type="SUPFAM" id="SSF53474">
    <property type="entry name" value="alpha/beta-Hydrolases"/>
    <property type="match status" value="1"/>
</dbReference>
<dbReference type="InterPro" id="IPR051795">
    <property type="entry name" value="Glycosyl_Hydrlase_43"/>
</dbReference>
<dbReference type="RefSeq" id="WP_183552738.1">
    <property type="nucleotide sequence ID" value="NZ_JACHBX010000001.1"/>
</dbReference>
<dbReference type="SUPFAM" id="SSF75005">
    <property type="entry name" value="Arabinanase/levansucrase/invertase"/>
    <property type="match status" value="1"/>
</dbReference>
<name>A0A7W9WYV6_9BURK</name>
<comment type="similarity">
    <text evidence="1">Belongs to the glycosyl hydrolase 43 family.</text>
</comment>
<organism evidence="9 10">
    <name type="scientific">Massilia aurea</name>
    <dbReference type="NCBI Taxonomy" id="373040"/>
    <lineage>
        <taxon>Bacteria</taxon>
        <taxon>Pseudomonadati</taxon>
        <taxon>Pseudomonadota</taxon>
        <taxon>Betaproteobacteria</taxon>
        <taxon>Burkholderiales</taxon>
        <taxon>Oxalobacteraceae</taxon>
        <taxon>Telluria group</taxon>
        <taxon>Massilia</taxon>
    </lineage>
</organism>
<dbReference type="CDD" id="cd09001">
    <property type="entry name" value="GH43_FsAxh1-like"/>
    <property type="match status" value="1"/>
</dbReference>
<keyword evidence="3" id="KW-0326">Glycosidase</keyword>
<evidence type="ECO:0000256" key="6">
    <source>
        <dbReference type="SAM" id="SignalP"/>
    </source>
</evidence>
<feature type="signal peptide" evidence="6">
    <location>
        <begin position="1"/>
        <end position="20"/>
    </location>
</feature>
<dbReference type="InterPro" id="IPR013320">
    <property type="entry name" value="ConA-like_dom_sf"/>
</dbReference>
<feature type="domain" description="BD-FAE-like" evidence="8">
    <location>
        <begin position="69"/>
        <end position="245"/>
    </location>
</feature>
<dbReference type="Gene3D" id="2.60.120.200">
    <property type="match status" value="1"/>
</dbReference>
<keyword evidence="10" id="KW-1185">Reference proteome</keyword>
<proteinExistence type="inferred from homology"/>
<dbReference type="GO" id="GO:0005975">
    <property type="term" value="P:carbohydrate metabolic process"/>
    <property type="evidence" value="ECO:0007669"/>
    <property type="project" value="InterPro"/>
</dbReference>
<keyword evidence="6" id="KW-0732">Signal</keyword>
<protein>
    <submittedName>
        <fullName evidence="9">Beta-xylosidase/acetyl esterase/lipase</fullName>
    </submittedName>
</protein>
<evidence type="ECO:0000256" key="5">
    <source>
        <dbReference type="PIRSR" id="PIRSR606710-2"/>
    </source>
</evidence>
<comment type="caution">
    <text evidence="9">The sequence shown here is derived from an EMBL/GenBank/DDBJ whole genome shotgun (WGS) entry which is preliminary data.</text>
</comment>
<dbReference type="InterPro" id="IPR029058">
    <property type="entry name" value="AB_hydrolase_fold"/>
</dbReference>
<evidence type="ECO:0000256" key="2">
    <source>
        <dbReference type="ARBA" id="ARBA00022801"/>
    </source>
</evidence>
<evidence type="ECO:0000313" key="9">
    <source>
        <dbReference type="EMBL" id="MBB6133365.1"/>
    </source>
</evidence>
<dbReference type="PANTHER" id="PTHR42812">
    <property type="entry name" value="BETA-XYLOSIDASE"/>
    <property type="match status" value="1"/>
</dbReference>
<dbReference type="EMBL" id="JACHBX010000001">
    <property type="protein sequence ID" value="MBB6133365.1"/>
    <property type="molecule type" value="Genomic_DNA"/>
</dbReference>
<dbReference type="Gene3D" id="2.115.10.20">
    <property type="entry name" value="Glycosyl hydrolase domain, family 43"/>
    <property type="match status" value="1"/>
</dbReference>
<dbReference type="Pfam" id="PF17851">
    <property type="entry name" value="GH43_C2"/>
    <property type="match status" value="1"/>
</dbReference>
<feature type="active site" description="Proton acceptor" evidence="4">
    <location>
        <position position="331"/>
    </location>
</feature>
<dbReference type="GO" id="GO:0004553">
    <property type="term" value="F:hydrolase activity, hydrolyzing O-glycosyl compounds"/>
    <property type="evidence" value="ECO:0007669"/>
    <property type="project" value="InterPro"/>
</dbReference>
<feature type="active site" description="Proton donor" evidence="4">
    <location>
        <position position="499"/>
    </location>
</feature>
<feature type="chain" id="PRO_5030747202" evidence="6">
    <location>
        <begin position="21"/>
        <end position="811"/>
    </location>
</feature>
<evidence type="ECO:0000259" key="8">
    <source>
        <dbReference type="Pfam" id="PF20434"/>
    </source>
</evidence>
<dbReference type="PANTHER" id="PTHR42812:SF12">
    <property type="entry name" value="BETA-XYLOSIDASE-RELATED"/>
    <property type="match status" value="1"/>
</dbReference>
<dbReference type="Proteomes" id="UP000540787">
    <property type="component" value="Unassembled WGS sequence"/>
</dbReference>
<dbReference type="Pfam" id="PF20434">
    <property type="entry name" value="BD-FAE"/>
    <property type="match status" value="1"/>
</dbReference>
<sequence length="811" mass="87197">MLACLALGTLAFMASAPATAQARYDAATTYNKLVRDYPFIRIASADAPAPVQVRKDIVYARRGELPLALDLYLPAAGDTPAPLVVLVHGGGWASGERSNMAPLAARLAARGYAAATVSYRLSGQARYPAAIDDVKDALDWLRAQASGLSLDPARVAIAGGSAGGQIAALVGMTRPDAVRAVINIDGLSDFTSELALRFEDDPAKRPSAAGAWFGGRYAEQSALWRDASPLTHAGKDSPPVQFIVGAAPRFSSGREALAATLASHGIPTDTVALDGAPHSFWLFDPWLATTVDAMDRFLRKTLGPVPARAPWSPDLGNGRYRNPILHADYSDPDAIRVGERYYMVSSSFANAPGLPLLASSDMVNWELVGHALPQLTPSAAFAAPQPGKGVWAPSLRHHDGRFWIFYPDPDHGIYVTTASDFAGPWSAPYLLLPGKGIIDPAPLWDDDGQAWLIHAWAKSRAGINNVLTLRRMAPDGRSLLDEGRVIIDGNRLPGYRTLEGPKLYKRNGWYYVFAPAGGVEQGWQSVFRSRRIEGPYEDRIVMAQGATGINGPHQGAWVTTPQGGDWFFHFQDLRAYGRVVHLQPLRWNDDWPLIGEPSATPGVGQPVSEYVKPVPGVFARREPATSDEFNGAVLGRQWQWTANPQPGWYALDARPGMLRLFAQPAAPLRTLASVLTQKFPSPAFGLTASVELRAGRDGDQVGLGILGLSSQWFGLRRVDGKPRMVAARCEAAGECGDTLGPALAGYKVLLRAQVTHGARVAFSYSQDGIMFTPLGEPFDAAMGRWVGAQVGLFATGAAGAWADIDYVRVTP</sequence>
<evidence type="ECO:0000256" key="3">
    <source>
        <dbReference type="ARBA" id="ARBA00023295"/>
    </source>
</evidence>
<dbReference type="InterPro" id="IPR049492">
    <property type="entry name" value="BD-FAE-like_dom"/>
</dbReference>
<dbReference type="Pfam" id="PF04616">
    <property type="entry name" value="Glyco_hydro_43"/>
    <property type="match status" value="1"/>
</dbReference>
<gene>
    <name evidence="9" type="ORF">HD842_001476</name>
</gene>
<reference evidence="9 10" key="1">
    <citation type="submission" date="2020-08" db="EMBL/GenBank/DDBJ databases">
        <title>The Agave Microbiome: Exploring the role of microbial communities in plant adaptations to desert environments.</title>
        <authorList>
            <person name="Partida-Martinez L.P."/>
        </authorList>
    </citation>
    <scope>NUCLEOTIDE SEQUENCE [LARGE SCALE GENOMIC DNA]</scope>
    <source>
        <strain evidence="9 10">AT3.2</strain>
    </source>
</reference>
<feature type="site" description="Important for catalytic activity, responsible for pKa modulation of the active site Glu and correct orientation of both the proton donor and substrate" evidence="5">
    <location>
        <position position="439"/>
    </location>
</feature>
<dbReference type="InterPro" id="IPR023296">
    <property type="entry name" value="Glyco_hydro_beta-prop_sf"/>
</dbReference>
<keyword evidence="2" id="KW-0378">Hydrolase</keyword>
<feature type="domain" description="Beta-xylosidase C-terminal Concanavalin A-like" evidence="7">
    <location>
        <begin position="626"/>
        <end position="809"/>
    </location>
</feature>
<evidence type="ECO:0000313" key="10">
    <source>
        <dbReference type="Proteomes" id="UP000540787"/>
    </source>
</evidence>
<dbReference type="InterPro" id="IPR006710">
    <property type="entry name" value="Glyco_hydro_43"/>
</dbReference>
<evidence type="ECO:0000259" key="7">
    <source>
        <dbReference type="Pfam" id="PF17851"/>
    </source>
</evidence>